<comment type="catalytic activity">
    <reaction evidence="1">
        <text>S-ubiquitinyl-[E2 ubiquitin-conjugating enzyme]-L-cysteine + [acceptor protein]-L-lysine = [E2 ubiquitin-conjugating enzyme]-L-cysteine + N(6)-ubiquitinyl-[acceptor protein]-L-lysine.</text>
        <dbReference type="EC" id="2.3.2.27"/>
    </reaction>
</comment>
<dbReference type="GO" id="GO:0008270">
    <property type="term" value="F:zinc ion binding"/>
    <property type="evidence" value="ECO:0007669"/>
    <property type="project" value="UniProtKB-KW"/>
</dbReference>
<evidence type="ECO:0000256" key="5">
    <source>
        <dbReference type="ARBA" id="ARBA00022833"/>
    </source>
</evidence>
<dbReference type="SUPFAM" id="SSF57850">
    <property type="entry name" value="RING/U-box"/>
    <property type="match status" value="1"/>
</dbReference>
<reference evidence="9 10" key="1">
    <citation type="submission" date="2024-12" db="EMBL/GenBank/DDBJ databases">
        <title>The unique morphological basis and parallel evolutionary history of personate flowers in Penstemon.</title>
        <authorList>
            <person name="Depatie T.H."/>
            <person name="Wessinger C.A."/>
        </authorList>
    </citation>
    <scope>NUCLEOTIDE SEQUENCE [LARGE SCALE GENOMIC DNA]</scope>
    <source>
        <strain evidence="9">WTNN_2</strain>
        <tissue evidence="9">Leaf</tissue>
    </source>
</reference>
<dbReference type="SMART" id="SM00184">
    <property type="entry name" value="RING"/>
    <property type="match status" value="1"/>
</dbReference>
<dbReference type="Pfam" id="PF13639">
    <property type="entry name" value="zf-RING_2"/>
    <property type="match status" value="1"/>
</dbReference>
<dbReference type="AlphaFoldDB" id="A0ABD3SA45"/>
<feature type="region of interest" description="Disordered" evidence="7">
    <location>
        <begin position="1"/>
        <end position="22"/>
    </location>
</feature>
<feature type="domain" description="RING-type" evidence="8">
    <location>
        <begin position="167"/>
        <end position="208"/>
    </location>
</feature>
<organism evidence="9 10">
    <name type="scientific">Penstemon smallii</name>
    <dbReference type="NCBI Taxonomy" id="265156"/>
    <lineage>
        <taxon>Eukaryota</taxon>
        <taxon>Viridiplantae</taxon>
        <taxon>Streptophyta</taxon>
        <taxon>Embryophyta</taxon>
        <taxon>Tracheophyta</taxon>
        <taxon>Spermatophyta</taxon>
        <taxon>Magnoliopsida</taxon>
        <taxon>eudicotyledons</taxon>
        <taxon>Gunneridae</taxon>
        <taxon>Pentapetalae</taxon>
        <taxon>asterids</taxon>
        <taxon>lamiids</taxon>
        <taxon>Lamiales</taxon>
        <taxon>Plantaginaceae</taxon>
        <taxon>Cheloneae</taxon>
        <taxon>Penstemon</taxon>
    </lineage>
</organism>
<keyword evidence="4 6" id="KW-0863">Zinc-finger</keyword>
<accession>A0ABD3SA45</accession>
<dbReference type="InterPro" id="IPR013083">
    <property type="entry name" value="Znf_RING/FYVE/PHD"/>
</dbReference>
<proteinExistence type="predicted"/>
<dbReference type="PANTHER" id="PTHR15710">
    <property type="entry name" value="E3 UBIQUITIN-PROTEIN LIGASE PRAJA"/>
    <property type="match status" value="1"/>
</dbReference>
<comment type="caution">
    <text evidence="9">The sequence shown here is derived from an EMBL/GenBank/DDBJ whole genome shotgun (WGS) entry which is preliminary data.</text>
</comment>
<dbReference type="EC" id="2.3.2.27" evidence="2"/>
<dbReference type="GO" id="GO:0061630">
    <property type="term" value="F:ubiquitin protein ligase activity"/>
    <property type="evidence" value="ECO:0007669"/>
    <property type="project" value="UniProtKB-EC"/>
</dbReference>
<evidence type="ECO:0000313" key="10">
    <source>
        <dbReference type="Proteomes" id="UP001634393"/>
    </source>
</evidence>
<evidence type="ECO:0000256" key="1">
    <source>
        <dbReference type="ARBA" id="ARBA00000900"/>
    </source>
</evidence>
<evidence type="ECO:0000256" key="2">
    <source>
        <dbReference type="ARBA" id="ARBA00012483"/>
    </source>
</evidence>
<evidence type="ECO:0000259" key="8">
    <source>
        <dbReference type="PROSITE" id="PS50089"/>
    </source>
</evidence>
<evidence type="ECO:0000313" key="9">
    <source>
        <dbReference type="EMBL" id="KAL3821394.1"/>
    </source>
</evidence>
<keyword evidence="3" id="KW-0479">Metal-binding</keyword>
<sequence>MSGSSRSTRPPENWHPDQDDWLYVPDNFNRNRSLNYRRRTLDPWSLFEERYIGGPDNYGLGASFPPPPPAPRSQLQLLLVNDYHTYPGARYLMPNAPPTYNHEPRYNQIAAEEGSRLNQEVQKQALNKLRKQLYSPHLSSIVRRLGTSKSTSSAGSVKSQDEDGKRCAVCLEDFDTRQFVMLTPCNHMFHEECIVPWMKSQGKCPVCRFVIAG</sequence>
<evidence type="ECO:0000256" key="4">
    <source>
        <dbReference type="ARBA" id="ARBA00022771"/>
    </source>
</evidence>
<feature type="compositionally biased region" description="Polar residues" evidence="7">
    <location>
        <begin position="1"/>
        <end position="10"/>
    </location>
</feature>
<keyword evidence="10" id="KW-1185">Reference proteome</keyword>
<dbReference type="PROSITE" id="PS50089">
    <property type="entry name" value="ZF_RING_2"/>
    <property type="match status" value="1"/>
</dbReference>
<keyword evidence="5" id="KW-0862">Zinc</keyword>
<dbReference type="Gene3D" id="3.30.40.10">
    <property type="entry name" value="Zinc/RING finger domain, C3HC4 (zinc finger)"/>
    <property type="match status" value="1"/>
</dbReference>
<name>A0ABD3SA45_9LAMI</name>
<gene>
    <name evidence="9" type="ORF">ACJIZ3_007299</name>
</gene>
<dbReference type="Proteomes" id="UP001634393">
    <property type="component" value="Unassembled WGS sequence"/>
</dbReference>
<evidence type="ECO:0000256" key="7">
    <source>
        <dbReference type="SAM" id="MobiDB-lite"/>
    </source>
</evidence>
<dbReference type="InterPro" id="IPR001841">
    <property type="entry name" value="Znf_RING"/>
</dbReference>
<protein>
    <recommendedName>
        <fullName evidence="2">RING-type E3 ubiquitin transferase</fullName>
        <ecNumber evidence="2">2.3.2.27</ecNumber>
    </recommendedName>
</protein>
<dbReference type="EMBL" id="JBJXBP010000007">
    <property type="protein sequence ID" value="KAL3821394.1"/>
    <property type="molecule type" value="Genomic_DNA"/>
</dbReference>
<evidence type="ECO:0000256" key="3">
    <source>
        <dbReference type="ARBA" id="ARBA00022723"/>
    </source>
</evidence>
<dbReference type="FunFam" id="3.30.40.10:FF:000468">
    <property type="entry name" value="RING/U-box superfamily protein"/>
    <property type="match status" value="1"/>
</dbReference>
<evidence type="ECO:0000256" key="6">
    <source>
        <dbReference type="PROSITE-ProRule" id="PRU00175"/>
    </source>
</evidence>